<dbReference type="PROSITE" id="PS00028">
    <property type="entry name" value="ZINC_FINGER_C2H2_1"/>
    <property type="match status" value="1"/>
</dbReference>
<proteinExistence type="predicted"/>
<organism evidence="1">
    <name type="scientific">Cyprideis torosa</name>
    <dbReference type="NCBI Taxonomy" id="163714"/>
    <lineage>
        <taxon>Eukaryota</taxon>
        <taxon>Metazoa</taxon>
        <taxon>Ecdysozoa</taxon>
        <taxon>Arthropoda</taxon>
        <taxon>Crustacea</taxon>
        <taxon>Oligostraca</taxon>
        <taxon>Ostracoda</taxon>
        <taxon>Podocopa</taxon>
        <taxon>Podocopida</taxon>
        <taxon>Cytherocopina</taxon>
        <taxon>Cytheroidea</taxon>
        <taxon>Cytherideidae</taxon>
        <taxon>Cyprideis</taxon>
    </lineage>
</organism>
<dbReference type="InterPro" id="IPR013087">
    <property type="entry name" value="Znf_C2H2_type"/>
</dbReference>
<name>A0A7R8WR16_9CRUS</name>
<gene>
    <name evidence="1" type="ORF">CTOB1V02_LOCUS11238</name>
</gene>
<protein>
    <submittedName>
        <fullName evidence="1">Uncharacterized protein</fullName>
    </submittedName>
</protein>
<dbReference type="EMBL" id="OB666224">
    <property type="protein sequence ID" value="CAD7233416.1"/>
    <property type="molecule type" value="Genomic_DNA"/>
</dbReference>
<dbReference type="InterPro" id="IPR036236">
    <property type="entry name" value="Znf_C2H2_sf"/>
</dbReference>
<dbReference type="SUPFAM" id="SSF57667">
    <property type="entry name" value="beta-beta-alpha zinc fingers"/>
    <property type="match status" value="1"/>
</dbReference>
<accession>A0A7R8WR16</accession>
<dbReference type="PROSITE" id="PS50157">
    <property type="entry name" value="ZINC_FINGER_C2H2_2"/>
    <property type="match status" value="1"/>
</dbReference>
<feature type="non-terminal residue" evidence="1">
    <location>
        <position position="125"/>
    </location>
</feature>
<evidence type="ECO:0000313" key="1">
    <source>
        <dbReference type="EMBL" id="CAD7233416.1"/>
    </source>
</evidence>
<sequence length="125" mass="14336">MKAFPSTDPSVGESFEPRLDSVGFQEQTAKHSEEEHSVCALCGELFRLVEDLEKHLKWHIQGRFVKEDLGTSRLRCHEKKHSEVNQSACALFDQPFRLLEDLVKHLKCHIQAEVTVIVIFVSPHD</sequence>
<reference evidence="1" key="1">
    <citation type="submission" date="2020-11" db="EMBL/GenBank/DDBJ databases">
        <authorList>
            <person name="Tran Van P."/>
        </authorList>
    </citation>
    <scope>NUCLEOTIDE SEQUENCE</scope>
</reference>
<dbReference type="OrthoDB" id="6382221at2759"/>
<dbReference type="AlphaFoldDB" id="A0A7R8WR16"/>